<keyword evidence="4" id="KW-1185">Reference proteome</keyword>
<dbReference type="SMART" id="SM00422">
    <property type="entry name" value="HTH_MERR"/>
    <property type="match status" value="1"/>
</dbReference>
<evidence type="ECO:0000313" key="4">
    <source>
        <dbReference type="Proteomes" id="UP000738431"/>
    </source>
</evidence>
<protein>
    <submittedName>
        <fullName evidence="3">MerR family transcriptional regulator</fullName>
    </submittedName>
</protein>
<reference evidence="3 4" key="2">
    <citation type="submission" date="2023-12" db="EMBL/GenBank/DDBJ databases">
        <title>Description of an unclassified Opitutus bacterium of Verrucomicrobiota.</title>
        <authorList>
            <person name="Zhang D.-F."/>
        </authorList>
    </citation>
    <scope>NUCLEOTIDE SEQUENCE [LARGE SCALE GENOMIC DNA]</scope>
    <source>
        <strain evidence="3 4">WL0086</strain>
    </source>
</reference>
<gene>
    <name evidence="3" type="ORF">K1X11_002700</name>
</gene>
<accession>A0ABZ1CAM9</accession>
<dbReference type="Proteomes" id="UP000738431">
    <property type="component" value="Chromosome"/>
</dbReference>
<dbReference type="SUPFAM" id="SSF46955">
    <property type="entry name" value="Putative DNA-binding domain"/>
    <property type="match status" value="1"/>
</dbReference>
<sequence>MKTVRTVAAAHGLSRATLLYYDRIGLLRPFHRTAAGHRLYSAEDEARLARIRELRAAGLPLADIDAVLEPNPRYRSSLDEALHRRLEELNTEIAALRRQQHVILSLLKPETDSPPTRALTKERWVTILKASGMTDADCLRWHVEFERLSPEAHQDFLESLQIPAAEIAQIRARSRRPG</sequence>
<dbReference type="InterPro" id="IPR000551">
    <property type="entry name" value="MerR-type_HTH_dom"/>
</dbReference>
<organism evidence="3 4">
    <name type="scientific">Actomonas aquatica</name>
    <dbReference type="NCBI Taxonomy" id="2866162"/>
    <lineage>
        <taxon>Bacteria</taxon>
        <taxon>Pseudomonadati</taxon>
        <taxon>Verrucomicrobiota</taxon>
        <taxon>Opitutia</taxon>
        <taxon>Opitutales</taxon>
        <taxon>Opitutaceae</taxon>
        <taxon>Actomonas</taxon>
    </lineage>
</organism>
<reference evidence="3 4" key="1">
    <citation type="submission" date="2021-08" db="EMBL/GenBank/DDBJ databases">
        <authorList>
            <person name="Zhang D."/>
            <person name="Zhang A."/>
            <person name="Wang L."/>
        </authorList>
    </citation>
    <scope>NUCLEOTIDE SEQUENCE [LARGE SCALE GENOMIC DNA]</scope>
    <source>
        <strain evidence="3 4">WL0086</strain>
    </source>
</reference>
<dbReference type="InterPro" id="IPR047057">
    <property type="entry name" value="MerR_fam"/>
</dbReference>
<feature type="domain" description="HTH merR-type" evidence="2">
    <location>
        <begin position="1"/>
        <end position="70"/>
    </location>
</feature>
<dbReference type="RefSeq" id="WP_221032419.1">
    <property type="nucleotide sequence ID" value="NZ_CP139781.1"/>
</dbReference>
<dbReference type="PROSITE" id="PS50937">
    <property type="entry name" value="HTH_MERR_2"/>
    <property type="match status" value="1"/>
</dbReference>
<name>A0ABZ1CAM9_9BACT</name>
<keyword evidence="1" id="KW-0238">DNA-binding</keyword>
<proteinExistence type="predicted"/>
<evidence type="ECO:0000313" key="3">
    <source>
        <dbReference type="EMBL" id="WRQ88298.1"/>
    </source>
</evidence>
<dbReference type="Gene3D" id="1.10.1660.10">
    <property type="match status" value="1"/>
</dbReference>
<dbReference type="Pfam" id="PF13411">
    <property type="entry name" value="MerR_1"/>
    <property type="match status" value="1"/>
</dbReference>
<evidence type="ECO:0000259" key="2">
    <source>
        <dbReference type="PROSITE" id="PS50937"/>
    </source>
</evidence>
<dbReference type="PANTHER" id="PTHR30204:SF90">
    <property type="entry name" value="HTH-TYPE TRANSCRIPTIONAL ACTIVATOR MTA"/>
    <property type="match status" value="1"/>
</dbReference>
<dbReference type="EMBL" id="CP139781">
    <property type="protein sequence ID" value="WRQ88298.1"/>
    <property type="molecule type" value="Genomic_DNA"/>
</dbReference>
<evidence type="ECO:0000256" key="1">
    <source>
        <dbReference type="ARBA" id="ARBA00023125"/>
    </source>
</evidence>
<dbReference type="PANTHER" id="PTHR30204">
    <property type="entry name" value="REDOX-CYCLING DRUG-SENSING TRANSCRIPTIONAL ACTIVATOR SOXR"/>
    <property type="match status" value="1"/>
</dbReference>
<dbReference type="InterPro" id="IPR009061">
    <property type="entry name" value="DNA-bd_dom_put_sf"/>
</dbReference>